<reference evidence="1" key="1">
    <citation type="submission" date="2021-01" db="EMBL/GenBank/DDBJ databases">
        <title>Adiantum capillus-veneris genome.</title>
        <authorList>
            <person name="Fang Y."/>
            <person name="Liao Q."/>
        </authorList>
    </citation>
    <scope>NUCLEOTIDE SEQUENCE</scope>
    <source>
        <strain evidence="1">H3</strain>
        <tissue evidence="1">Leaf</tissue>
    </source>
</reference>
<comment type="caution">
    <text evidence="1">The sequence shown here is derived from an EMBL/GenBank/DDBJ whole genome shotgun (WGS) entry which is preliminary data.</text>
</comment>
<organism evidence="1 2">
    <name type="scientific">Adiantum capillus-veneris</name>
    <name type="common">Maidenhair fern</name>
    <dbReference type="NCBI Taxonomy" id="13818"/>
    <lineage>
        <taxon>Eukaryota</taxon>
        <taxon>Viridiplantae</taxon>
        <taxon>Streptophyta</taxon>
        <taxon>Embryophyta</taxon>
        <taxon>Tracheophyta</taxon>
        <taxon>Polypodiopsida</taxon>
        <taxon>Polypodiidae</taxon>
        <taxon>Polypodiales</taxon>
        <taxon>Pteridineae</taxon>
        <taxon>Pteridaceae</taxon>
        <taxon>Vittarioideae</taxon>
        <taxon>Adiantum</taxon>
    </lineage>
</organism>
<sequence>MISMDIFENGGFQDDDCMKGVHTGAFLEAWHDNLENSCNLNVEMDVTDAASLSAYGPFLQCLPERDWIIVYISNR</sequence>
<dbReference type="Proteomes" id="UP000886520">
    <property type="component" value="Chromosome 17"/>
</dbReference>
<proteinExistence type="predicted"/>
<accession>A0A9D4Z9S1</accession>
<keyword evidence="2" id="KW-1185">Reference proteome</keyword>
<evidence type="ECO:0000313" key="2">
    <source>
        <dbReference type="Proteomes" id="UP000886520"/>
    </source>
</evidence>
<dbReference type="AlphaFoldDB" id="A0A9D4Z9S1"/>
<gene>
    <name evidence="1" type="ORF">GOP47_0017527</name>
</gene>
<evidence type="ECO:0000313" key="1">
    <source>
        <dbReference type="EMBL" id="KAI5066999.1"/>
    </source>
</evidence>
<dbReference type="EMBL" id="JABFUD020000017">
    <property type="protein sequence ID" value="KAI5066999.1"/>
    <property type="molecule type" value="Genomic_DNA"/>
</dbReference>
<protein>
    <submittedName>
        <fullName evidence="1">Uncharacterized protein</fullName>
    </submittedName>
</protein>
<name>A0A9D4Z9S1_ADICA</name>